<evidence type="ECO:0000313" key="1">
    <source>
        <dbReference type="EMBL" id="SPF37534.1"/>
    </source>
</evidence>
<organism evidence="1 2">
    <name type="scientific">Candidatus Desulfosporosinus infrequens</name>
    <dbReference type="NCBI Taxonomy" id="2043169"/>
    <lineage>
        <taxon>Bacteria</taxon>
        <taxon>Bacillati</taxon>
        <taxon>Bacillota</taxon>
        <taxon>Clostridia</taxon>
        <taxon>Eubacteriales</taxon>
        <taxon>Desulfitobacteriaceae</taxon>
        <taxon>Desulfosporosinus</taxon>
    </lineage>
</organism>
<sequence length="47" mass="5430">MLLKTIFPKIISYLASIDPYSTPYSYYIPYPTEESEIQTNANNDPNL</sequence>
<dbReference type="AlphaFoldDB" id="A0A2U3KCX9"/>
<protein>
    <submittedName>
        <fullName evidence="1">Uncharacterized protein</fullName>
    </submittedName>
</protein>
<dbReference type="Proteomes" id="UP000238916">
    <property type="component" value="Unassembled WGS sequence"/>
</dbReference>
<gene>
    <name evidence="1" type="ORF">SBF1_1830005</name>
</gene>
<accession>A0A2U3KCX9</accession>
<proteinExistence type="predicted"/>
<name>A0A2U3KCX9_9FIRM</name>
<dbReference type="EMBL" id="OMOF01000094">
    <property type="protein sequence ID" value="SPF37534.1"/>
    <property type="molecule type" value="Genomic_DNA"/>
</dbReference>
<reference evidence="2" key="1">
    <citation type="submission" date="2018-02" db="EMBL/GenBank/DDBJ databases">
        <authorList>
            <person name="Hausmann B."/>
        </authorList>
    </citation>
    <scope>NUCLEOTIDE SEQUENCE [LARGE SCALE GENOMIC DNA]</scope>
    <source>
        <strain evidence="2">Peat soil MAG SbF1</strain>
    </source>
</reference>
<evidence type="ECO:0000313" key="2">
    <source>
        <dbReference type="Proteomes" id="UP000238916"/>
    </source>
</evidence>